<dbReference type="PANTHER" id="PTHR40942:SF4">
    <property type="entry name" value="CYTOCHROME C5"/>
    <property type="match status" value="1"/>
</dbReference>
<feature type="domain" description="Calcineurin-like phosphoesterase" evidence="6">
    <location>
        <begin position="33"/>
        <end position="170"/>
    </location>
</feature>
<comment type="catalytic activity">
    <reaction evidence="4 5">
        <text>P(1),P(4)-bis(5'-adenosyl) tetraphosphate + H2O = 2 ADP + 2 H(+)</text>
        <dbReference type="Rhea" id="RHEA:24252"/>
        <dbReference type="ChEBI" id="CHEBI:15377"/>
        <dbReference type="ChEBI" id="CHEBI:15378"/>
        <dbReference type="ChEBI" id="CHEBI:58141"/>
        <dbReference type="ChEBI" id="CHEBI:456216"/>
        <dbReference type="EC" id="3.6.1.41"/>
    </reaction>
</comment>
<evidence type="ECO:0000256" key="2">
    <source>
        <dbReference type="ARBA" id="ARBA00005419"/>
    </source>
</evidence>
<comment type="function">
    <text evidence="1 5">Hydrolyzes diadenosine 5',5'''-P1,P4-tetraphosphate to yield ADP.</text>
</comment>
<dbReference type="InterPro" id="IPR004617">
    <property type="entry name" value="ApaH"/>
</dbReference>
<reference evidence="7 8" key="1">
    <citation type="submission" date="2019-09" db="EMBL/GenBank/DDBJ databases">
        <authorList>
            <person name="Depoorter E."/>
        </authorList>
    </citation>
    <scope>NUCLEOTIDE SEQUENCE [LARGE SCALE GENOMIC DNA]</scope>
    <source>
        <strain evidence="7">LMG 23254</strain>
    </source>
</reference>
<dbReference type="Pfam" id="PF00149">
    <property type="entry name" value="Metallophos"/>
    <property type="match status" value="1"/>
</dbReference>
<sequence length="305" mass="33520">MWNSRCAAVYSYDFSQFTPFRYDLTLMLPAPIAIGDIQGCHSAFQSLLDKLSAPADTPLWIAGDVVNRGPDSLAALRALVDLGPRATVVLGNHDLHLLAVSAGLRTERPGDTIGEILDAPDADALLDWVRHRPFVHAENGMLLVHAGVLPQWDATLVLELADELQRALRAPDWRDTLQKLYGNEPNQWSPDLKKRDRMRVAFNAFTRVRFCTPDGAMEFKANGGPDNAPPGYLPWFDVPGRRTEDVTVVFGHWAALGLMMRENVVALDSGCVWGNQLSAVRLTADPAQRAVTQVQCEACRAPGGE</sequence>
<evidence type="ECO:0000256" key="3">
    <source>
        <dbReference type="ARBA" id="ARBA00022801"/>
    </source>
</evidence>
<dbReference type="PANTHER" id="PTHR40942">
    <property type="match status" value="1"/>
</dbReference>
<evidence type="ECO:0000256" key="1">
    <source>
        <dbReference type="ARBA" id="ARBA00003413"/>
    </source>
</evidence>
<organism evidence="7 8">
    <name type="scientific">Burkholderia lata (strain ATCC 17760 / DSM 23089 / LMG 22485 / NCIMB 9086 / R18194 / 383)</name>
    <dbReference type="NCBI Taxonomy" id="482957"/>
    <lineage>
        <taxon>Bacteria</taxon>
        <taxon>Pseudomonadati</taxon>
        <taxon>Pseudomonadota</taxon>
        <taxon>Betaproteobacteria</taxon>
        <taxon>Burkholderiales</taxon>
        <taxon>Burkholderiaceae</taxon>
        <taxon>Burkholderia</taxon>
        <taxon>Burkholderia cepacia complex</taxon>
    </lineage>
</organism>
<proteinExistence type="inferred from homology"/>
<dbReference type="Proteomes" id="UP000494218">
    <property type="component" value="Unassembled WGS sequence"/>
</dbReference>
<dbReference type="InterPro" id="IPR029052">
    <property type="entry name" value="Metallo-depent_PP-like"/>
</dbReference>
<gene>
    <name evidence="5" type="primary">apaH</name>
    <name evidence="7" type="ORF">BLA23254_04891</name>
</gene>
<dbReference type="InterPro" id="IPR004843">
    <property type="entry name" value="Calcineurin-like_PHP"/>
</dbReference>
<dbReference type="AlphaFoldDB" id="A0A6P2P4Q6"/>
<dbReference type="HAMAP" id="MF_00199">
    <property type="entry name" value="ApaH"/>
    <property type="match status" value="1"/>
</dbReference>
<comment type="similarity">
    <text evidence="2 5">Belongs to the Ap4A hydrolase family.</text>
</comment>
<evidence type="ECO:0000256" key="4">
    <source>
        <dbReference type="ARBA" id="ARBA00049417"/>
    </source>
</evidence>
<dbReference type="GO" id="GO:0008803">
    <property type="term" value="F:bis(5'-nucleosyl)-tetraphosphatase (symmetrical) activity"/>
    <property type="evidence" value="ECO:0007669"/>
    <property type="project" value="UniProtKB-UniRule"/>
</dbReference>
<evidence type="ECO:0000256" key="5">
    <source>
        <dbReference type="HAMAP-Rule" id="MF_00199"/>
    </source>
</evidence>
<evidence type="ECO:0000313" key="8">
    <source>
        <dbReference type="Proteomes" id="UP000494218"/>
    </source>
</evidence>
<name>A0A6P2P4Q6_BURL3</name>
<dbReference type="SUPFAM" id="SSF56300">
    <property type="entry name" value="Metallo-dependent phosphatases"/>
    <property type="match status" value="1"/>
</dbReference>
<evidence type="ECO:0000313" key="7">
    <source>
        <dbReference type="EMBL" id="VWC02778.1"/>
    </source>
</evidence>
<dbReference type="PIRSF" id="PIRSF000903">
    <property type="entry name" value="B5n-ttraPtase_sm"/>
    <property type="match status" value="1"/>
</dbReference>
<dbReference type="NCBIfam" id="TIGR00668">
    <property type="entry name" value="apaH"/>
    <property type="match status" value="1"/>
</dbReference>
<dbReference type="EC" id="3.6.1.41" evidence="5"/>
<accession>A0A6P2P4Q6</accession>
<dbReference type="CDD" id="cd07422">
    <property type="entry name" value="MPP_ApaH"/>
    <property type="match status" value="1"/>
</dbReference>
<dbReference type="EMBL" id="CABVPW010000026">
    <property type="protein sequence ID" value="VWC02778.1"/>
    <property type="molecule type" value="Genomic_DNA"/>
</dbReference>
<keyword evidence="3 5" id="KW-0378">Hydrolase</keyword>
<evidence type="ECO:0000259" key="6">
    <source>
        <dbReference type="Pfam" id="PF00149"/>
    </source>
</evidence>
<dbReference type="NCBIfam" id="NF001204">
    <property type="entry name" value="PRK00166.1"/>
    <property type="match status" value="1"/>
</dbReference>
<protein>
    <recommendedName>
        <fullName evidence="5">Bis(5'-nucleosyl)-tetraphosphatase, symmetrical</fullName>
        <ecNumber evidence="5">3.6.1.41</ecNumber>
    </recommendedName>
    <alternativeName>
        <fullName evidence="5">Ap4A hydrolase</fullName>
    </alternativeName>
    <alternativeName>
        <fullName evidence="5">Diadenosine 5',5'''-P1,P4-tetraphosphate pyrophosphohydrolase</fullName>
    </alternativeName>
    <alternativeName>
        <fullName evidence="5">Diadenosine tetraphosphatase</fullName>
    </alternativeName>
</protein>
<dbReference type="Gene3D" id="3.60.21.10">
    <property type="match status" value="1"/>
</dbReference>